<keyword evidence="3" id="KW-1133">Transmembrane helix</keyword>
<evidence type="ECO:0000256" key="1">
    <source>
        <dbReference type="ARBA" id="ARBA00022737"/>
    </source>
</evidence>
<feature type="non-terminal residue" evidence="4">
    <location>
        <position position="1"/>
    </location>
</feature>
<proteinExistence type="predicted"/>
<evidence type="ECO:0000313" key="5">
    <source>
        <dbReference type="Proteomes" id="UP000663845"/>
    </source>
</evidence>
<feature type="repeat" description="NHL" evidence="2">
    <location>
        <begin position="604"/>
        <end position="640"/>
    </location>
</feature>
<gene>
    <name evidence="4" type="ORF">JYZ213_LOCUS41927</name>
</gene>
<dbReference type="SUPFAM" id="SSF101898">
    <property type="entry name" value="NHL repeat"/>
    <property type="match status" value="2"/>
</dbReference>
<dbReference type="PANTHER" id="PTHR24104:SF25">
    <property type="entry name" value="PROTEIN LIN-41"/>
    <property type="match status" value="1"/>
</dbReference>
<dbReference type="InterPro" id="IPR050952">
    <property type="entry name" value="TRIM-NHL_E3_ligases"/>
</dbReference>
<evidence type="ECO:0000256" key="2">
    <source>
        <dbReference type="PROSITE-ProRule" id="PRU00504"/>
    </source>
</evidence>
<dbReference type="CDD" id="cd05819">
    <property type="entry name" value="NHL"/>
    <property type="match status" value="2"/>
</dbReference>
<reference evidence="4" key="1">
    <citation type="submission" date="2021-02" db="EMBL/GenBank/DDBJ databases">
        <authorList>
            <person name="Nowell W R."/>
        </authorList>
    </citation>
    <scope>NUCLEOTIDE SEQUENCE</scope>
</reference>
<comment type="caution">
    <text evidence="4">The sequence shown here is derived from an EMBL/GenBank/DDBJ whole genome shotgun (WGS) entry which is preliminary data.</text>
</comment>
<keyword evidence="3" id="KW-0472">Membrane</keyword>
<organism evidence="4 5">
    <name type="scientific">Adineta steineri</name>
    <dbReference type="NCBI Taxonomy" id="433720"/>
    <lineage>
        <taxon>Eukaryota</taxon>
        <taxon>Metazoa</taxon>
        <taxon>Spiralia</taxon>
        <taxon>Gnathifera</taxon>
        <taxon>Rotifera</taxon>
        <taxon>Eurotatoria</taxon>
        <taxon>Bdelloidea</taxon>
        <taxon>Adinetida</taxon>
        <taxon>Adinetidae</taxon>
        <taxon>Adineta</taxon>
    </lineage>
</organism>
<feature type="transmembrane region" description="Helical" evidence="3">
    <location>
        <begin position="1080"/>
        <end position="1102"/>
    </location>
</feature>
<protein>
    <recommendedName>
        <fullName evidence="6">NHL repeat containing protein</fullName>
    </recommendedName>
</protein>
<name>A0A815R8B9_9BILA</name>
<sequence length="1706" mass="193340">RNQCHIYSYPSLTRYYTDISNSFPGGLFEHVRVVSLFDVRPFEHEFFLRIQKSFPFMEELSLCNQRAQNRKQSNQSNSDNQNLSVIKYTSLCKLSITSVHGDYVEEFLVDTKTYFQNNLILFVSYESLQRVTYNFSRDATRTNCGKITLAINQPKFSPAATWNSNGITVANRSIAGQFPRAIFVNTNSTIYAADKNNNTIVIWQEGIIDSTKVIFGNFTEPRSLFVTLSGDIYIDDGAYNGRVQKWIVETKNFVTVMNIKSACYGLFVDINDILYCSIAEHHQVVKRSLNDSNMTPNCVAAGTGISGVESNELSNAMGIFVDVNLDLYVADCGNNRVQLFPSGESNGITVAGSGSPRQTIELNYPAGIILDAEKYLFIVDRKNHRIVGSDLNGFRCLAGCYGKGSQSNQLNYPSSLSFDRSGNMFVADLDNGRIQKFLLMNDTFALSFNQPKFCPTATWNPTGITFDNQWIVGQYLRAIFVNTNNTIYVIGKENNTIVMWQEESVNTTKIISGNFTESQSLFVTLSGDIYIDDGINNRGVQRWSVEINMFVVVMNVNSTCYGLFVDINDTLYCSMAFHHQVVKRSLNDPLIVSNNVAAGTGIDGSASNQLDSPEGIFVDVNLDLYVADCGNHRVQLFQPGESNGTTVAGSTSLNPTITLECPSGIILDAEKYLFIVDHRNHRIVGSGLNGFRCLVGCYGKGSQSNQLNFPSGLSFDRSGNMFVADTSNRRIQKFKYLNRFCANTSSVLQKTYSSSLTNNNQIYYRDCNKQNFYYESIQVKVIESGYYNFRGRGDIDPYGSIYKNKFNPFDPSENLLDQDYDRSSDIQLKFDIHLDVDMIYVLVVTTYDSKETGKFLILIFGKNKVILERLSTPVNTQLRYSSELTYDSPTYYRDCQVPQCHYETLQIYVNTTGLYVLWSENNINAYGYIYKNDFNPLTPSENLLLSHDGECNDGQFKLIIDLDNNTRYILVVTTHDSKKTGNFSVFISGSNNVSLSLFSPEESSCVIGDQCNFYIKGIGLTLDDILRDELQPSALLNNQSFSVKLSAGLTIIMFISGLINSILSFITFQSKDSQQVRCGMYLLTSSITSLLTISMFIIKYWFVVLTHINVFTSLFVLRGGCTSIEPILKLFLYLDGWLNACVVVERAVLIFKGVNFDKTKKQVKSNLKLQIHPSLYSYGRIIIYHLGLYPHGGPGALNYLHCALVTAGFNSFMHIPSPSSITSSCSRYISANFNVSSKDIVIVPENAYLEKLPFWRSSGARIVVYLLGVNSPLVEQHSTNVIWAPSSTYTRDLYLATGKQVLFSPLERHMYDTQKNNMKNFNTVDNKINIYKHLKLKENLIIIDNDSNFPRSLQQTLSNLSVQPRIEFKVLERIPFLDVPSWLQRAKIVIDLGIAGVERINNEGALFDTIVLVANSLNGMDPTDFPIPDEFKLDTRNETHMYEVIKNCLINYESLLPQWHALKELTLDLPRRFLHDDIPSYFSTRSFKFFLRTSSFEQESAIIPFALHCAVHHPLARIEVQVQSLKLFHHNHDMLLKLLKSITNLSADWLLLSEKNITNQPTIMNDSQFIISIDPRNMIVDEQLPHILVHLLDKKKSLTLMNSCFGTIAQVIGSVTIWRSDSFNNIDSTYVLKKVTKYKTILQDQLINVYAKRMKYEYKKDIQLVSSLYRTQQHKLLQSMLPLAVPRFITVMKEFEMIYPKNIIPN</sequence>
<dbReference type="Proteomes" id="UP000663845">
    <property type="component" value="Unassembled WGS sequence"/>
</dbReference>
<dbReference type="InterPro" id="IPR011042">
    <property type="entry name" value="6-blade_b-propeller_TolB-like"/>
</dbReference>
<dbReference type="PROSITE" id="PS51125">
    <property type="entry name" value="NHL"/>
    <property type="match status" value="2"/>
</dbReference>
<dbReference type="GO" id="GO:0008270">
    <property type="term" value="F:zinc ion binding"/>
    <property type="evidence" value="ECO:0007669"/>
    <property type="project" value="UniProtKB-KW"/>
</dbReference>
<dbReference type="EMBL" id="CAJNOG010001819">
    <property type="protein sequence ID" value="CAF1473134.1"/>
    <property type="molecule type" value="Genomic_DNA"/>
</dbReference>
<accession>A0A815R8B9</accession>
<feature type="repeat" description="NHL" evidence="2">
    <location>
        <begin position="700"/>
        <end position="737"/>
    </location>
</feature>
<dbReference type="Gene3D" id="2.40.10.500">
    <property type="match status" value="2"/>
</dbReference>
<feature type="transmembrane region" description="Helical" evidence="3">
    <location>
        <begin position="1045"/>
        <end position="1068"/>
    </location>
</feature>
<evidence type="ECO:0008006" key="6">
    <source>
        <dbReference type="Google" id="ProtNLM"/>
    </source>
</evidence>
<evidence type="ECO:0000256" key="3">
    <source>
        <dbReference type="SAM" id="Phobius"/>
    </source>
</evidence>
<evidence type="ECO:0000313" key="4">
    <source>
        <dbReference type="EMBL" id="CAF1473134.1"/>
    </source>
</evidence>
<dbReference type="InterPro" id="IPR001258">
    <property type="entry name" value="NHL_repeat"/>
</dbReference>
<keyword evidence="3" id="KW-0812">Transmembrane</keyword>
<keyword evidence="1" id="KW-0677">Repeat</keyword>
<dbReference type="Gene3D" id="2.120.10.30">
    <property type="entry name" value="TolB, C-terminal domain"/>
    <property type="match status" value="3"/>
</dbReference>
<dbReference type="Pfam" id="PF01436">
    <property type="entry name" value="NHL"/>
    <property type="match status" value="1"/>
</dbReference>
<dbReference type="PANTHER" id="PTHR24104">
    <property type="entry name" value="E3 UBIQUITIN-PROTEIN LIGASE NHLRC1-RELATED"/>
    <property type="match status" value="1"/>
</dbReference>